<dbReference type="PANTHER" id="PTHR42879">
    <property type="entry name" value="3-OXOACYL-(ACYL-CARRIER-PROTEIN) REDUCTASE"/>
    <property type="match status" value="1"/>
</dbReference>
<name>A0A7W7NWN4_9SPHN</name>
<evidence type="ECO:0000313" key="4">
    <source>
        <dbReference type="Proteomes" id="UP000555448"/>
    </source>
</evidence>
<dbReference type="PRINTS" id="PR00080">
    <property type="entry name" value="SDRFAMILY"/>
</dbReference>
<reference evidence="3 4" key="1">
    <citation type="submission" date="2020-08" db="EMBL/GenBank/DDBJ databases">
        <title>Functional genomics of gut bacteria from endangered species of beetles.</title>
        <authorList>
            <person name="Carlos-Shanley C."/>
        </authorList>
    </citation>
    <scope>NUCLEOTIDE SEQUENCE [LARGE SCALE GENOMIC DNA]</scope>
    <source>
        <strain evidence="3 4">S00245</strain>
    </source>
</reference>
<accession>A0A7W7NWN4</accession>
<protein>
    <submittedName>
        <fullName evidence="3">NAD(P)-dependent dehydrogenase (Short-subunit alcohol dehydrogenase family)</fullName>
    </submittedName>
</protein>
<evidence type="ECO:0000313" key="3">
    <source>
        <dbReference type="EMBL" id="MBB4858335.1"/>
    </source>
</evidence>
<dbReference type="EMBL" id="JACHLR010000005">
    <property type="protein sequence ID" value="MBB4858335.1"/>
    <property type="molecule type" value="Genomic_DNA"/>
</dbReference>
<proteinExistence type="inferred from homology"/>
<dbReference type="InterPro" id="IPR036291">
    <property type="entry name" value="NAD(P)-bd_dom_sf"/>
</dbReference>
<comment type="caution">
    <text evidence="3">The sequence shown here is derived from an EMBL/GenBank/DDBJ whole genome shotgun (WGS) entry which is preliminary data.</text>
</comment>
<gene>
    <name evidence="3" type="ORF">HNO88_001654</name>
</gene>
<dbReference type="RefSeq" id="WP_184243897.1">
    <property type="nucleotide sequence ID" value="NZ_JACHLR010000005.1"/>
</dbReference>
<dbReference type="Proteomes" id="UP000555448">
    <property type="component" value="Unassembled WGS sequence"/>
</dbReference>
<comment type="similarity">
    <text evidence="1 2">Belongs to the short-chain dehydrogenases/reductases (SDR) family.</text>
</comment>
<dbReference type="PROSITE" id="PS00061">
    <property type="entry name" value="ADH_SHORT"/>
    <property type="match status" value="1"/>
</dbReference>
<dbReference type="Pfam" id="PF00106">
    <property type="entry name" value="adh_short"/>
    <property type="match status" value="1"/>
</dbReference>
<dbReference type="AlphaFoldDB" id="A0A7W7NWN4"/>
<dbReference type="GO" id="GO:0032787">
    <property type="term" value="P:monocarboxylic acid metabolic process"/>
    <property type="evidence" value="ECO:0007669"/>
    <property type="project" value="UniProtKB-ARBA"/>
</dbReference>
<dbReference type="Gene3D" id="3.40.50.720">
    <property type="entry name" value="NAD(P)-binding Rossmann-like Domain"/>
    <property type="match status" value="1"/>
</dbReference>
<evidence type="ECO:0000256" key="2">
    <source>
        <dbReference type="RuleBase" id="RU000363"/>
    </source>
</evidence>
<keyword evidence="4" id="KW-1185">Reference proteome</keyword>
<dbReference type="PRINTS" id="PR00081">
    <property type="entry name" value="GDHRDH"/>
</dbReference>
<dbReference type="InterPro" id="IPR020904">
    <property type="entry name" value="Sc_DH/Rdtase_CS"/>
</dbReference>
<sequence length="268" mass="27639">MDLDLKGRRALVTGSSSGIGEAIVRMLAQEGAQVVVHGRNRERAEAVAKAIGAAGVAIGELAEDGGAQAVHAEAVAALGGNVEILINNAGGNSEGNSAKKPHEIDAADFLSNYKANTLGAVQLCQLCIPDMIGAKFGRIVNVSSAVAMQPNNVGADYSAAKAALNNYTVSLAGSLRNVGVTANILTPGIIMVDGLMRFGREKFGNPDASFEEICEKFGEAKVFDIPPVGRVGKPEELAMVACMLASPRSGFITGANYRVDGGQSRGLN</sequence>
<dbReference type="InterPro" id="IPR002347">
    <property type="entry name" value="SDR_fam"/>
</dbReference>
<evidence type="ECO:0000256" key="1">
    <source>
        <dbReference type="ARBA" id="ARBA00006484"/>
    </source>
</evidence>
<organism evidence="3 4">
    <name type="scientific">Novosphingobium chloroacetimidivorans</name>
    <dbReference type="NCBI Taxonomy" id="1428314"/>
    <lineage>
        <taxon>Bacteria</taxon>
        <taxon>Pseudomonadati</taxon>
        <taxon>Pseudomonadota</taxon>
        <taxon>Alphaproteobacteria</taxon>
        <taxon>Sphingomonadales</taxon>
        <taxon>Sphingomonadaceae</taxon>
        <taxon>Novosphingobium</taxon>
    </lineage>
</organism>
<dbReference type="SUPFAM" id="SSF51735">
    <property type="entry name" value="NAD(P)-binding Rossmann-fold domains"/>
    <property type="match status" value="1"/>
</dbReference>
<dbReference type="InterPro" id="IPR050259">
    <property type="entry name" value="SDR"/>
</dbReference>